<gene>
    <name evidence="4" type="ORF">ACFORL_04385</name>
</gene>
<keyword evidence="5" id="KW-1185">Reference proteome</keyword>
<keyword evidence="2" id="KW-0812">Transmembrane</keyword>
<keyword evidence="2" id="KW-0472">Membrane</keyword>
<evidence type="ECO:0000313" key="5">
    <source>
        <dbReference type="Proteomes" id="UP001595758"/>
    </source>
</evidence>
<evidence type="ECO:0000259" key="3">
    <source>
        <dbReference type="Pfam" id="PF24754"/>
    </source>
</evidence>
<dbReference type="EMBL" id="JBHSAB010000004">
    <property type="protein sequence ID" value="MFC3908311.1"/>
    <property type="molecule type" value="Genomic_DNA"/>
</dbReference>
<dbReference type="Proteomes" id="UP001595758">
    <property type="component" value="Unassembled WGS sequence"/>
</dbReference>
<organism evidence="4 5">
    <name type="scientific">Legionella dresdenensis</name>
    <dbReference type="NCBI Taxonomy" id="450200"/>
    <lineage>
        <taxon>Bacteria</taxon>
        <taxon>Pseudomonadati</taxon>
        <taxon>Pseudomonadota</taxon>
        <taxon>Gammaproteobacteria</taxon>
        <taxon>Legionellales</taxon>
        <taxon>Legionellaceae</taxon>
        <taxon>Legionella</taxon>
    </lineage>
</organism>
<evidence type="ECO:0000256" key="1">
    <source>
        <dbReference type="SAM" id="Coils"/>
    </source>
</evidence>
<keyword evidence="2" id="KW-1133">Transmembrane helix</keyword>
<name>A0ABV8CEB2_9GAMM</name>
<feature type="domain" description="Macrodomain effector MavL" evidence="3">
    <location>
        <begin position="9"/>
        <end position="328"/>
    </location>
</feature>
<sequence length="573" mass="63353">MPELTGRYLCSEETLLKAESYLKSLNAGQVKPGRRLAQILTAFKGVVDAKQLIALLMNTRQPKIFAETEPQLDGSDWNLQENAILGDIAFSTTGTHAFNNGAHYRQYKDHAAPLAANFLFVAGALLRNDNGHLTSDMKDVLVNGKLNEEAFYKLYERRLLPGLLIQNEQARKDNIPLVINIPGIGCSQFAGIHARAIRAALPRVLKRLFETHGAKLDMVHTVNYDPFETLEKDEFTVAKAANTQIRLMARPLRGLPEGAPGLVASQLEFPKDGTDYTKFRLIKIVAWDHFSFPGNDIWENQVFTGNGRSTDDGVSFASSDVVLAMFAMGQFGSDSKVTEIAYNSKHGIAYAMLPENNQIVGYKHLAELYTSHVTPEMIEVVPASGITLVQNSSAAPKNISDFENKKNNIQAQFESRLKELQKELKKHTENDSACTKAGVELYVSLRDRQEQFFESLTPQSKENEVIAAIAGFRKFCKQNIKSADKIMGHGWLYRAVEVLIKAVVGLFAGLGMVLGAVVGQGLAKSEHRKQFANTFFALNQTPASQALDKFQKEILGNEKADPGLLSASKFKNS</sequence>
<comment type="caution">
    <text evidence="4">The sequence shown here is derived from an EMBL/GenBank/DDBJ whole genome shotgun (WGS) entry which is preliminary data.</text>
</comment>
<feature type="coiled-coil region" evidence="1">
    <location>
        <begin position="403"/>
        <end position="430"/>
    </location>
</feature>
<reference evidence="5" key="1">
    <citation type="journal article" date="2019" name="Int. J. Syst. Evol. Microbiol.">
        <title>The Global Catalogue of Microorganisms (GCM) 10K type strain sequencing project: providing services to taxonomists for standard genome sequencing and annotation.</title>
        <authorList>
            <consortium name="The Broad Institute Genomics Platform"/>
            <consortium name="The Broad Institute Genome Sequencing Center for Infectious Disease"/>
            <person name="Wu L."/>
            <person name="Ma J."/>
        </authorList>
    </citation>
    <scope>NUCLEOTIDE SEQUENCE [LARGE SCALE GENOMIC DNA]</scope>
    <source>
        <strain evidence="5">CCUG 59858</strain>
    </source>
</reference>
<accession>A0ABV8CEB2</accession>
<evidence type="ECO:0000256" key="2">
    <source>
        <dbReference type="SAM" id="Phobius"/>
    </source>
</evidence>
<dbReference type="RefSeq" id="WP_382341467.1">
    <property type="nucleotide sequence ID" value="NZ_JBHSAB010000004.1"/>
</dbReference>
<dbReference type="Pfam" id="PF24754">
    <property type="entry name" value="MavL"/>
    <property type="match status" value="1"/>
</dbReference>
<feature type="transmembrane region" description="Helical" evidence="2">
    <location>
        <begin position="498"/>
        <end position="519"/>
    </location>
</feature>
<protein>
    <recommendedName>
        <fullName evidence="3">Macrodomain effector MavL domain-containing protein</fullName>
    </recommendedName>
</protein>
<dbReference type="InterPro" id="IPR057098">
    <property type="entry name" value="MavL"/>
</dbReference>
<keyword evidence="1" id="KW-0175">Coiled coil</keyword>
<proteinExistence type="predicted"/>
<evidence type="ECO:0000313" key="4">
    <source>
        <dbReference type="EMBL" id="MFC3908311.1"/>
    </source>
</evidence>